<keyword evidence="1" id="KW-0805">Transcription regulation</keyword>
<name>A0AAD6FW91_9EURO</name>
<dbReference type="GO" id="GO:0003677">
    <property type="term" value="F:DNA binding"/>
    <property type="evidence" value="ECO:0007669"/>
    <property type="project" value="UniProtKB-KW"/>
</dbReference>
<dbReference type="InterPro" id="IPR001138">
    <property type="entry name" value="Zn2Cys6_DnaBD"/>
</dbReference>
<dbReference type="InterPro" id="IPR036864">
    <property type="entry name" value="Zn2-C6_fun-type_DNA-bd_sf"/>
</dbReference>
<evidence type="ECO:0000259" key="6">
    <source>
        <dbReference type="PROSITE" id="PS50048"/>
    </source>
</evidence>
<dbReference type="SMART" id="SM00066">
    <property type="entry name" value="GAL4"/>
    <property type="match status" value="1"/>
</dbReference>
<dbReference type="PROSITE" id="PS50048">
    <property type="entry name" value="ZN2_CY6_FUNGAL_2"/>
    <property type="match status" value="1"/>
</dbReference>
<reference evidence="7" key="2">
    <citation type="journal article" date="2023" name="IMA Fungus">
        <title>Comparative genomic study of the Penicillium genus elucidates a diverse pangenome and 15 lateral gene transfer events.</title>
        <authorList>
            <person name="Petersen C."/>
            <person name="Sorensen T."/>
            <person name="Nielsen M.R."/>
            <person name="Sondergaard T.E."/>
            <person name="Sorensen J.L."/>
            <person name="Fitzpatrick D.A."/>
            <person name="Frisvad J.C."/>
            <person name="Nielsen K.L."/>
        </authorList>
    </citation>
    <scope>NUCLEOTIDE SEQUENCE</scope>
    <source>
        <strain evidence="7">IBT 16125</strain>
    </source>
</reference>
<dbReference type="SUPFAM" id="SSF57701">
    <property type="entry name" value="Zn2/Cys6 DNA-binding domain"/>
    <property type="match status" value="1"/>
</dbReference>
<dbReference type="Gene3D" id="4.10.240.10">
    <property type="entry name" value="Zn(2)-C6 fungal-type DNA-binding domain"/>
    <property type="match status" value="1"/>
</dbReference>
<evidence type="ECO:0000256" key="2">
    <source>
        <dbReference type="ARBA" id="ARBA00023125"/>
    </source>
</evidence>
<dbReference type="EMBL" id="JAPVEA010000009">
    <property type="protein sequence ID" value="KAJ5432721.1"/>
    <property type="molecule type" value="Genomic_DNA"/>
</dbReference>
<evidence type="ECO:0000256" key="3">
    <source>
        <dbReference type="ARBA" id="ARBA00023163"/>
    </source>
</evidence>
<evidence type="ECO:0000256" key="4">
    <source>
        <dbReference type="ARBA" id="ARBA00023242"/>
    </source>
</evidence>
<accession>A0AAD6FW91</accession>
<comment type="caution">
    <text evidence="7">The sequence shown here is derived from an EMBL/GenBank/DDBJ whole genome shotgun (WGS) entry which is preliminary data.</text>
</comment>
<dbReference type="CDD" id="cd00067">
    <property type="entry name" value="GAL4"/>
    <property type="match status" value="1"/>
</dbReference>
<gene>
    <name evidence="7" type="ORF">N7458_011877</name>
</gene>
<feature type="region of interest" description="Disordered" evidence="5">
    <location>
        <begin position="64"/>
        <end position="128"/>
    </location>
</feature>
<evidence type="ECO:0000313" key="8">
    <source>
        <dbReference type="Proteomes" id="UP001213681"/>
    </source>
</evidence>
<dbReference type="RefSeq" id="XP_056760013.1">
    <property type="nucleotide sequence ID" value="XM_056915259.1"/>
</dbReference>
<protein>
    <recommendedName>
        <fullName evidence="6">Zn(2)-C6 fungal-type domain-containing protein</fullName>
    </recommendedName>
</protein>
<sequence>MHTDRVHRRKQFSSCDACRKSRVACDALRRLSATGESNVATCSRCAARNRHCSFEWMKKVVSRADGSSPSSDRWNPLLSPPPSYGRSQEEGFNLSPHFNDPGGDSPRNGVVESPVHGDHGTPTPSASSSLISLEVSDWLRSMYEDVFEQVFGSWLGNYSCPFSFGENGHLEEGASDHPGFSLSVSISSLCRQFDQLMKDLEKQGPASARAHPPTQTELVKEWQIETTLNQAIQTFSARWLPLTFNSPDQKLAQTPLIQSLWRELRQNLLKSMNRPCYRSMLSLYLFAMVPVPVGIPEDEEESGVPAQVCVQAALQQVQYLRARQRSLEFNGSKVSLLSDRATPISTPEQIRSEFIHIESMIYWAAMTFDTSSALTFNTKSVLSSGLLGWEAESSWRMVQTCTNIFHEQSERWRTHGVLVTEETANQIIGAAHAWKLRVWKMGTILKEALREGHGEDAVYHAYTSAAEAIRQFNVTYRPLLAACERRLQFLSQHTKLRWCEYLPSTTLSPYCRPRILIFFFLHIDELMVHHHLSILIMIDAIEIASREDILEKMSVTKSDAQGSLLNCLQFGLSNHFTIPTRQGSDSSTGSFPLVAIDPYPHHLLAGVQLLWKGIERDFDDGHMDQTTCENLQSILLQTLELLPQTSKSVRKGTERAQFAFLRQER</sequence>
<keyword evidence="4" id="KW-0539">Nucleus</keyword>
<dbReference type="GO" id="GO:0008270">
    <property type="term" value="F:zinc ion binding"/>
    <property type="evidence" value="ECO:0007669"/>
    <property type="project" value="InterPro"/>
</dbReference>
<evidence type="ECO:0000256" key="5">
    <source>
        <dbReference type="SAM" id="MobiDB-lite"/>
    </source>
</evidence>
<proteinExistence type="predicted"/>
<dbReference type="GeneID" id="81605502"/>
<dbReference type="GO" id="GO:0000981">
    <property type="term" value="F:DNA-binding transcription factor activity, RNA polymerase II-specific"/>
    <property type="evidence" value="ECO:0007669"/>
    <property type="project" value="InterPro"/>
</dbReference>
<organism evidence="7 8">
    <name type="scientific">Penicillium daleae</name>
    <dbReference type="NCBI Taxonomy" id="63821"/>
    <lineage>
        <taxon>Eukaryota</taxon>
        <taxon>Fungi</taxon>
        <taxon>Dikarya</taxon>
        <taxon>Ascomycota</taxon>
        <taxon>Pezizomycotina</taxon>
        <taxon>Eurotiomycetes</taxon>
        <taxon>Eurotiomycetidae</taxon>
        <taxon>Eurotiales</taxon>
        <taxon>Aspergillaceae</taxon>
        <taxon>Penicillium</taxon>
    </lineage>
</organism>
<reference evidence="7" key="1">
    <citation type="submission" date="2022-12" db="EMBL/GenBank/DDBJ databases">
        <authorList>
            <person name="Petersen C."/>
        </authorList>
    </citation>
    <scope>NUCLEOTIDE SEQUENCE</scope>
    <source>
        <strain evidence="7">IBT 16125</strain>
    </source>
</reference>
<dbReference type="Proteomes" id="UP001213681">
    <property type="component" value="Unassembled WGS sequence"/>
</dbReference>
<keyword evidence="2" id="KW-0238">DNA-binding</keyword>
<evidence type="ECO:0000256" key="1">
    <source>
        <dbReference type="ARBA" id="ARBA00023015"/>
    </source>
</evidence>
<evidence type="ECO:0000313" key="7">
    <source>
        <dbReference type="EMBL" id="KAJ5432721.1"/>
    </source>
</evidence>
<keyword evidence="8" id="KW-1185">Reference proteome</keyword>
<keyword evidence="3" id="KW-0804">Transcription</keyword>
<dbReference type="AlphaFoldDB" id="A0AAD6FW91"/>
<feature type="domain" description="Zn(2)-C6 fungal-type" evidence="6">
    <location>
        <begin position="14"/>
        <end position="54"/>
    </location>
</feature>